<dbReference type="InterPro" id="IPR024074">
    <property type="entry name" value="AS_cat/multimer_dom_body"/>
</dbReference>
<sequence length="403" mass="44349">MSKEKVVLAYSGGLDTSVAIKWLSDKGYDVIAVGLDVGEGKDLDFVKQKALDVGAIESYSIDAKKEFAEDFVLPALQAHTMYEEKYPLVSALSRPLISKKLVEIAEQVGASAVAHGCTGKGNDQVRFEVSIQALNPNLKVLAPVREWGWSRDEEIAYAKANNVPIPVDLDNPYSVDQNLWGRANECGILEDPWATPPEGAYELTASLENTPDQAEIIEIGFEQGVPVSLNGKAYQLDQLILELNQVAGKHGVGRIDHVENRLVGIKSREVYECPGAMTLIKAHKELEDITLTKEVAHFKPVISKKLSEVIYDGLWFSPITKALQAFLAETQKTVTGVVRVKLFKGHAIVEGRKSPYSLYDEKLATYSTDDEFDHSAAVGFISLWGLSTKVNAMVNKEKKEVTQ</sequence>
<protein>
    <recommendedName>
        <fullName evidence="3 10">Argininosuccinate synthase</fullName>
        <ecNumber evidence="3 10">6.3.4.5</ecNumber>
    </recommendedName>
    <alternativeName>
        <fullName evidence="10">Citrulline--aspartate ligase</fullName>
    </alternativeName>
</protein>
<dbReference type="STRING" id="1236973.JCM9157_1178"/>
<keyword evidence="4 10" id="KW-0963">Cytoplasm</keyword>
<comment type="caution">
    <text evidence="13">The sequence shown here is derived from an EMBL/GenBank/DDBJ whole genome shotgun (WGS) entry which is preliminary data.</text>
</comment>
<evidence type="ECO:0000259" key="12">
    <source>
        <dbReference type="Pfam" id="PF20979"/>
    </source>
</evidence>
<comment type="pathway">
    <text evidence="1 10">Amino-acid biosynthesis; L-arginine biosynthesis; L-arginine from L-ornithine and carbamoyl phosphate: step 2/3.</text>
</comment>
<dbReference type="GO" id="GO:0005737">
    <property type="term" value="C:cytoplasm"/>
    <property type="evidence" value="ECO:0007669"/>
    <property type="project" value="UniProtKB-SubCell"/>
</dbReference>
<evidence type="ECO:0000256" key="1">
    <source>
        <dbReference type="ARBA" id="ARBA00004967"/>
    </source>
</evidence>
<dbReference type="GO" id="GO:0000050">
    <property type="term" value="P:urea cycle"/>
    <property type="evidence" value="ECO:0007669"/>
    <property type="project" value="TreeGrafter"/>
</dbReference>
<dbReference type="CDD" id="cd01999">
    <property type="entry name" value="ASS"/>
    <property type="match status" value="1"/>
</dbReference>
<comment type="subcellular location">
    <subcellularLocation>
        <location evidence="10">Cytoplasm</location>
    </subcellularLocation>
</comment>
<dbReference type="InterPro" id="IPR014729">
    <property type="entry name" value="Rossmann-like_a/b/a_fold"/>
</dbReference>
<feature type="binding site" evidence="10">
    <location>
        <begin position="9"/>
        <end position="17"/>
    </location>
    <ligand>
        <name>ATP</name>
        <dbReference type="ChEBI" id="CHEBI:30616"/>
    </ligand>
</feature>
<keyword evidence="6 10" id="KW-0436">Ligase</keyword>
<dbReference type="InterPro" id="IPR048268">
    <property type="entry name" value="Arginosuc_syn_C"/>
</dbReference>
<organism evidence="13 14">
    <name type="scientific">Halalkalibacter akibai (strain ATCC 43226 / DSM 21942 / CIP 109018 / JCM 9157 / 1139)</name>
    <name type="common">Bacillus akibai</name>
    <dbReference type="NCBI Taxonomy" id="1236973"/>
    <lineage>
        <taxon>Bacteria</taxon>
        <taxon>Bacillati</taxon>
        <taxon>Bacillota</taxon>
        <taxon>Bacilli</taxon>
        <taxon>Bacillales</taxon>
        <taxon>Bacillaceae</taxon>
        <taxon>Halalkalibacter</taxon>
    </lineage>
</organism>
<dbReference type="NCBIfam" id="NF001770">
    <property type="entry name" value="PRK00509.1"/>
    <property type="match status" value="1"/>
</dbReference>
<feature type="domain" description="Arginosuccinate synthase C-terminal" evidence="12">
    <location>
        <begin position="173"/>
        <end position="390"/>
    </location>
</feature>
<dbReference type="SUPFAM" id="SSF52402">
    <property type="entry name" value="Adenine nucleotide alpha hydrolases-like"/>
    <property type="match status" value="1"/>
</dbReference>
<dbReference type="FunFam" id="3.90.1260.10:FF:000007">
    <property type="entry name" value="Argininosuccinate synthase"/>
    <property type="match status" value="1"/>
</dbReference>
<feature type="binding site" evidence="10">
    <location>
        <position position="118"/>
    </location>
    <ligand>
        <name>L-aspartate</name>
        <dbReference type="ChEBI" id="CHEBI:29991"/>
    </ligand>
</feature>
<dbReference type="FunFam" id="1.20.5.470:FF:000002">
    <property type="entry name" value="Argininosuccinate synthase"/>
    <property type="match status" value="1"/>
</dbReference>
<evidence type="ECO:0000256" key="9">
    <source>
        <dbReference type="ARBA" id="ARBA00022840"/>
    </source>
</evidence>
<evidence type="ECO:0000313" key="13">
    <source>
        <dbReference type="EMBL" id="GAE34137.1"/>
    </source>
</evidence>
<feature type="binding site" evidence="10">
    <location>
        <position position="86"/>
    </location>
    <ligand>
        <name>L-citrulline</name>
        <dbReference type="ChEBI" id="CHEBI:57743"/>
    </ligand>
</feature>
<dbReference type="PROSITE" id="PS00564">
    <property type="entry name" value="ARGININOSUCCIN_SYN_1"/>
    <property type="match status" value="1"/>
</dbReference>
<proteinExistence type="inferred from homology"/>
<dbReference type="PROSITE" id="PS00565">
    <property type="entry name" value="ARGININOSUCCIN_SYN_2"/>
    <property type="match status" value="1"/>
</dbReference>
<dbReference type="Gene3D" id="3.90.1260.10">
    <property type="entry name" value="Argininosuccinate synthetase, chain A, domain 2"/>
    <property type="match status" value="1"/>
</dbReference>
<evidence type="ECO:0000259" key="11">
    <source>
        <dbReference type="Pfam" id="PF00764"/>
    </source>
</evidence>
<evidence type="ECO:0000256" key="7">
    <source>
        <dbReference type="ARBA" id="ARBA00022605"/>
    </source>
</evidence>
<feature type="binding site" evidence="10">
    <location>
        <position position="271"/>
    </location>
    <ligand>
        <name>L-citrulline</name>
        <dbReference type="ChEBI" id="CHEBI:57743"/>
    </ligand>
</feature>
<keyword evidence="14" id="KW-1185">Reference proteome</keyword>
<feature type="binding site" evidence="10">
    <location>
        <position position="123"/>
    </location>
    <ligand>
        <name>L-aspartate</name>
        <dbReference type="ChEBI" id="CHEBI:29991"/>
    </ligand>
</feature>
<dbReference type="EMBL" id="BAUV01000006">
    <property type="protein sequence ID" value="GAE34137.1"/>
    <property type="molecule type" value="Genomic_DNA"/>
</dbReference>
<dbReference type="InterPro" id="IPR048267">
    <property type="entry name" value="Arginosuc_syn_N"/>
</dbReference>
<dbReference type="InterPro" id="IPR018223">
    <property type="entry name" value="Arginosuc_synth_CS"/>
</dbReference>
<name>W4QQE3_HALA3</name>
<evidence type="ECO:0000256" key="6">
    <source>
        <dbReference type="ARBA" id="ARBA00022598"/>
    </source>
</evidence>
<reference evidence="13 14" key="1">
    <citation type="journal article" date="2014" name="Genome Announc.">
        <title>Draft Genome Sequences of Three Alkaliphilic Bacillus Strains, Bacillus wakoensis JCM 9140T, Bacillus akibai JCM 9157T, and Bacillus hemicellulosilyticus JCM 9152T.</title>
        <authorList>
            <person name="Yuki M."/>
            <person name="Oshima K."/>
            <person name="Suda W."/>
            <person name="Oshida Y."/>
            <person name="Kitamura K."/>
            <person name="Iida T."/>
            <person name="Hattori M."/>
            <person name="Ohkuma M."/>
        </authorList>
    </citation>
    <scope>NUCLEOTIDE SEQUENCE [LARGE SCALE GENOMIC DNA]</scope>
    <source>
        <strain evidence="13 14">JCM 9157</strain>
    </source>
</reference>
<dbReference type="Pfam" id="PF20979">
    <property type="entry name" value="Arginosuc_syn_C"/>
    <property type="match status" value="1"/>
</dbReference>
<dbReference type="HAMAP" id="MF_00005">
    <property type="entry name" value="Arg_succ_synth_type1"/>
    <property type="match status" value="1"/>
</dbReference>
<keyword evidence="8 10" id="KW-0547">Nucleotide-binding</keyword>
<evidence type="ECO:0000256" key="2">
    <source>
        <dbReference type="ARBA" id="ARBA00011881"/>
    </source>
</evidence>
<evidence type="ECO:0000256" key="4">
    <source>
        <dbReference type="ARBA" id="ARBA00022490"/>
    </source>
</evidence>
<accession>W4QQE3</accession>
<comment type="catalytic activity">
    <reaction evidence="10">
        <text>L-citrulline + L-aspartate + ATP = 2-(N(omega)-L-arginino)succinate + AMP + diphosphate + H(+)</text>
        <dbReference type="Rhea" id="RHEA:10932"/>
        <dbReference type="ChEBI" id="CHEBI:15378"/>
        <dbReference type="ChEBI" id="CHEBI:29991"/>
        <dbReference type="ChEBI" id="CHEBI:30616"/>
        <dbReference type="ChEBI" id="CHEBI:33019"/>
        <dbReference type="ChEBI" id="CHEBI:57472"/>
        <dbReference type="ChEBI" id="CHEBI:57743"/>
        <dbReference type="ChEBI" id="CHEBI:456215"/>
        <dbReference type="EC" id="6.3.4.5"/>
    </reaction>
</comment>
<gene>
    <name evidence="10" type="primary">argG</name>
    <name evidence="13" type="ORF">JCM9157_1178</name>
</gene>
<feature type="binding site" evidence="10">
    <location>
        <position position="126"/>
    </location>
    <ligand>
        <name>L-citrulline</name>
        <dbReference type="ChEBI" id="CHEBI:57743"/>
    </ligand>
</feature>
<dbReference type="SUPFAM" id="SSF69864">
    <property type="entry name" value="Argininosuccinate synthetase, C-terminal domain"/>
    <property type="match status" value="1"/>
</dbReference>
<comment type="similarity">
    <text evidence="10">Belongs to the argininosuccinate synthase family. Type 1 subfamily.</text>
</comment>
<dbReference type="EC" id="6.3.4.5" evidence="3 10"/>
<feature type="binding site" evidence="10">
    <location>
        <position position="174"/>
    </location>
    <ligand>
        <name>L-citrulline</name>
        <dbReference type="ChEBI" id="CHEBI:57743"/>
    </ligand>
</feature>
<dbReference type="Pfam" id="PF00764">
    <property type="entry name" value="Arginosuc_synth"/>
    <property type="match status" value="1"/>
</dbReference>
<keyword evidence="5 10" id="KW-0055">Arginine biosynthesis</keyword>
<dbReference type="Proteomes" id="UP000018896">
    <property type="component" value="Unassembled WGS sequence"/>
</dbReference>
<evidence type="ECO:0000256" key="5">
    <source>
        <dbReference type="ARBA" id="ARBA00022571"/>
    </source>
</evidence>
<dbReference type="GO" id="GO:0004055">
    <property type="term" value="F:argininosuccinate synthase activity"/>
    <property type="evidence" value="ECO:0007669"/>
    <property type="project" value="UniProtKB-UniRule"/>
</dbReference>
<feature type="binding site" evidence="10">
    <location>
        <position position="122"/>
    </location>
    <ligand>
        <name>L-citrulline</name>
        <dbReference type="ChEBI" id="CHEBI:57743"/>
    </ligand>
</feature>
<dbReference type="PANTHER" id="PTHR11587:SF2">
    <property type="entry name" value="ARGININOSUCCINATE SYNTHASE"/>
    <property type="match status" value="1"/>
</dbReference>
<dbReference type="GO" id="GO:0005524">
    <property type="term" value="F:ATP binding"/>
    <property type="evidence" value="ECO:0007669"/>
    <property type="project" value="UniProtKB-UniRule"/>
</dbReference>
<comment type="caution">
    <text evidence="10">Lacks conserved residue(s) required for the propagation of feature annotation.</text>
</comment>
<dbReference type="NCBIfam" id="TIGR00032">
    <property type="entry name" value="argG"/>
    <property type="match status" value="1"/>
</dbReference>
<dbReference type="RefSeq" id="WP_035662913.1">
    <property type="nucleotide sequence ID" value="NZ_BAUV01000006.1"/>
</dbReference>
<comment type="subunit">
    <text evidence="2 10">Homotetramer.</text>
</comment>
<dbReference type="UniPathway" id="UPA00068">
    <property type="reaction ID" value="UER00113"/>
</dbReference>
<dbReference type="FunFam" id="3.40.50.620:FF:000038">
    <property type="entry name" value="Argininosuccinate synthase"/>
    <property type="match status" value="1"/>
</dbReference>
<keyword evidence="9 10" id="KW-0067">ATP-binding</keyword>
<feature type="binding site" evidence="10">
    <location>
        <position position="259"/>
    </location>
    <ligand>
        <name>L-citrulline</name>
        <dbReference type="ChEBI" id="CHEBI:57743"/>
    </ligand>
</feature>
<evidence type="ECO:0000256" key="3">
    <source>
        <dbReference type="ARBA" id="ARBA00012286"/>
    </source>
</evidence>
<evidence type="ECO:0000313" key="14">
    <source>
        <dbReference type="Proteomes" id="UP000018896"/>
    </source>
</evidence>
<evidence type="ECO:0000256" key="10">
    <source>
        <dbReference type="HAMAP-Rule" id="MF_00005"/>
    </source>
</evidence>
<dbReference type="GO" id="GO:0000053">
    <property type="term" value="P:argininosuccinate metabolic process"/>
    <property type="evidence" value="ECO:0007669"/>
    <property type="project" value="TreeGrafter"/>
</dbReference>
<dbReference type="AlphaFoldDB" id="W4QQE3"/>
<dbReference type="Gene3D" id="3.40.50.620">
    <property type="entry name" value="HUPs"/>
    <property type="match status" value="1"/>
</dbReference>
<dbReference type="Gene3D" id="1.20.5.470">
    <property type="entry name" value="Single helix bin"/>
    <property type="match status" value="1"/>
</dbReference>
<dbReference type="PANTHER" id="PTHR11587">
    <property type="entry name" value="ARGININOSUCCINATE SYNTHASE"/>
    <property type="match status" value="1"/>
</dbReference>
<dbReference type="GO" id="GO:0006526">
    <property type="term" value="P:L-arginine biosynthetic process"/>
    <property type="evidence" value="ECO:0007669"/>
    <property type="project" value="UniProtKB-UniRule"/>
</dbReference>
<evidence type="ECO:0000256" key="8">
    <source>
        <dbReference type="ARBA" id="ARBA00022741"/>
    </source>
</evidence>
<dbReference type="OrthoDB" id="9801641at2"/>
<dbReference type="eggNOG" id="COG0137">
    <property type="taxonomic scope" value="Bacteria"/>
</dbReference>
<feature type="domain" description="Arginosuccinate synthase-like N-terminal" evidence="11">
    <location>
        <begin position="5"/>
        <end position="164"/>
    </location>
</feature>
<feature type="binding site" evidence="10">
    <location>
        <position position="122"/>
    </location>
    <ligand>
        <name>L-aspartate</name>
        <dbReference type="ChEBI" id="CHEBI:29991"/>
    </ligand>
</feature>
<dbReference type="InterPro" id="IPR001518">
    <property type="entry name" value="Arginosuc_synth"/>
</dbReference>
<dbReference type="InterPro" id="IPR023434">
    <property type="entry name" value="Arginosuc_synth_type_1_subfam"/>
</dbReference>
<keyword evidence="7 10" id="KW-0028">Amino-acid biosynthesis</keyword>
<feature type="binding site" evidence="10">
    <location>
        <position position="116"/>
    </location>
    <ligand>
        <name>ATP</name>
        <dbReference type="ChEBI" id="CHEBI:30616"/>
    </ligand>
</feature>